<dbReference type="SUPFAM" id="SSF56731">
    <property type="entry name" value="DNA primase core"/>
    <property type="match status" value="1"/>
</dbReference>
<dbReference type="HAMAP" id="MF_00974">
    <property type="entry name" value="DNA_primase_DnaG"/>
    <property type="match status" value="1"/>
</dbReference>
<evidence type="ECO:0000256" key="2">
    <source>
        <dbReference type="ARBA" id="ARBA00022515"/>
    </source>
</evidence>
<evidence type="ECO:0000256" key="5">
    <source>
        <dbReference type="ARBA" id="ARBA00022705"/>
    </source>
</evidence>
<dbReference type="InterPro" id="IPR036977">
    <property type="entry name" value="DNA_primase_Znf_CHC2"/>
</dbReference>
<comment type="similarity">
    <text evidence="12 13">Belongs to the DnaG primase family.</text>
</comment>
<keyword evidence="11 12" id="KW-0804">Transcription</keyword>
<keyword evidence="3 12" id="KW-0808">Transferase</keyword>
<proteinExistence type="inferred from homology"/>
<dbReference type="InterPro" id="IPR050219">
    <property type="entry name" value="DnaG_primase"/>
</dbReference>
<evidence type="ECO:0000256" key="9">
    <source>
        <dbReference type="ARBA" id="ARBA00022842"/>
    </source>
</evidence>
<dbReference type="SUPFAM" id="SSF57783">
    <property type="entry name" value="Zinc beta-ribbon"/>
    <property type="match status" value="1"/>
</dbReference>
<evidence type="ECO:0000256" key="10">
    <source>
        <dbReference type="ARBA" id="ARBA00023125"/>
    </source>
</evidence>
<keyword evidence="6 12" id="KW-0479">Metal-binding</keyword>
<dbReference type="Pfam" id="PF01807">
    <property type="entry name" value="Zn_ribbon_DnaG"/>
    <property type="match status" value="1"/>
</dbReference>
<evidence type="ECO:0000256" key="8">
    <source>
        <dbReference type="ARBA" id="ARBA00022833"/>
    </source>
</evidence>
<dbReference type="InterPro" id="IPR006295">
    <property type="entry name" value="DNA_primase_DnaG"/>
</dbReference>
<dbReference type="Gene3D" id="3.90.980.10">
    <property type="entry name" value="DNA primase, catalytic core, N-terminal domain"/>
    <property type="match status" value="1"/>
</dbReference>
<comment type="catalytic activity">
    <reaction evidence="12">
        <text>ssDNA + n NTP = ssDNA/pppN(pN)n-1 hybrid + (n-1) diphosphate.</text>
        <dbReference type="EC" id="2.7.7.101"/>
    </reaction>
</comment>
<dbReference type="Pfam" id="PF08275">
    <property type="entry name" value="DNAG_N"/>
    <property type="match status" value="1"/>
</dbReference>
<evidence type="ECO:0000256" key="3">
    <source>
        <dbReference type="ARBA" id="ARBA00022679"/>
    </source>
</evidence>
<keyword evidence="8 12" id="KW-0862">Zinc</keyword>
<keyword evidence="10 12" id="KW-0238">DNA-binding</keyword>
<dbReference type="Pfam" id="PF13155">
    <property type="entry name" value="Toprim_2"/>
    <property type="match status" value="1"/>
</dbReference>
<dbReference type="GO" id="GO:0006269">
    <property type="term" value="P:DNA replication, synthesis of primer"/>
    <property type="evidence" value="ECO:0007669"/>
    <property type="project" value="UniProtKB-UniRule"/>
</dbReference>
<evidence type="ECO:0000256" key="4">
    <source>
        <dbReference type="ARBA" id="ARBA00022695"/>
    </source>
</evidence>
<dbReference type="PANTHER" id="PTHR30313">
    <property type="entry name" value="DNA PRIMASE"/>
    <property type="match status" value="1"/>
</dbReference>
<dbReference type="GO" id="GO:0003899">
    <property type="term" value="F:DNA-directed RNA polymerase activity"/>
    <property type="evidence" value="ECO:0007669"/>
    <property type="project" value="UniProtKB-UniRule"/>
</dbReference>
<gene>
    <name evidence="12" type="primary">dnaG</name>
    <name evidence="16" type="ORF">DRP53_04725</name>
</gene>
<feature type="domain" description="Toprim" evidence="15">
    <location>
        <begin position="244"/>
        <end position="324"/>
    </location>
</feature>
<reference evidence="16 17" key="1">
    <citation type="submission" date="2018-06" db="EMBL/GenBank/DDBJ databases">
        <title>Extensive metabolic versatility and redundancy in microbially diverse, dynamic hydrothermal sediments.</title>
        <authorList>
            <person name="Dombrowski N."/>
            <person name="Teske A."/>
            <person name="Baker B.J."/>
        </authorList>
    </citation>
    <scope>NUCLEOTIDE SEQUENCE [LARGE SCALE GENOMIC DNA]</scope>
    <source>
        <strain evidence="16">B36_G15</strain>
    </source>
</reference>
<comment type="function">
    <text evidence="12 13">RNA polymerase that catalyzes the synthesis of short RNA molecules used as primers for DNA polymerase during DNA replication.</text>
</comment>
<sequence>MVDRAIIDEIRMRNDIVEVIGEYLPLQKVGRNYRALCPFHSDTHPSFYVSPEKQIFYCFGCQKGGNIFTFLMEYEGIGFYDALKKLGAKVGIEIKGKARGRYEHLYELNEIVADIYHQILHQPQGKVGLEYLHQRGITDTTIEEFKLGFAPTYARLIVSLERKGYRRDDLLKGGLIIGTHRELFRNRVIFPITNPGGRVVAFGGRAIDDQIQPKYLNSPETPIFKKRANLFGLSFAKRPIIEKQEVMIVEGYFDLLMLYQNGYRNVVAPLGTALTQDHGLLLSRYTKKALIIFDADPSGIAATIRSIGQLLAHMDVRVVELPPGTDPDAIVRDDPAQLRNLLDRAVDFIDFIRLNREVKDVSDEVGLITDLLNTIGQTKDPIRFDRYLKRLSMAFGISEATLKKNLARKEHRSESVEEPIDKEAKLLFLALQSDEYLDAIRKAASPQDFTNPSYESLKGFIFSSNPIDLPMVIENLSPDLKGRLLRFSIGGGGISLDDYRKGLYEFHLDRSLKRLQAEASRLAREGRLSELKAKQREIEKIKKNLLSIEEVVDEA</sequence>
<keyword evidence="1 12" id="KW-0240">DNA-directed RNA polymerase</keyword>
<evidence type="ECO:0000313" key="16">
    <source>
        <dbReference type="EMBL" id="RKX70500.1"/>
    </source>
</evidence>
<dbReference type="FunFam" id="3.90.580.10:FF:000001">
    <property type="entry name" value="DNA primase"/>
    <property type="match status" value="1"/>
</dbReference>
<feature type="zinc finger region" description="CHC2-type" evidence="12 14">
    <location>
        <begin position="37"/>
        <end position="61"/>
    </location>
</feature>
<dbReference type="GO" id="GO:0003677">
    <property type="term" value="F:DNA binding"/>
    <property type="evidence" value="ECO:0007669"/>
    <property type="project" value="UniProtKB-KW"/>
</dbReference>
<protein>
    <recommendedName>
        <fullName evidence="12 13">DNA primase</fullName>
        <ecNumber evidence="12">2.7.7.101</ecNumber>
    </recommendedName>
</protein>
<comment type="cofactor">
    <cofactor evidence="12 13 14">
        <name>Zn(2+)</name>
        <dbReference type="ChEBI" id="CHEBI:29105"/>
    </cofactor>
    <text evidence="12 13 14">Binds 1 zinc ion per monomer.</text>
</comment>
<name>A0A660SKL9_UNCW3</name>
<dbReference type="PIRSF" id="PIRSF002811">
    <property type="entry name" value="DnaG"/>
    <property type="match status" value="1"/>
</dbReference>
<dbReference type="InterPro" id="IPR030846">
    <property type="entry name" value="DnaG_bac"/>
</dbReference>
<keyword evidence="4 12" id="KW-0548">Nucleotidyltransferase</keyword>
<evidence type="ECO:0000256" key="11">
    <source>
        <dbReference type="ARBA" id="ARBA00023163"/>
    </source>
</evidence>
<evidence type="ECO:0000313" key="17">
    <source>
        <dbReference type="Proteomes" id="UP000268469"/>
    </source>
</evidence>
<evidence type="ECO:0000256" key="13">
    <source>
        <dbReference type="PIRNR" id="PIRNR002811"/>
    </source>
</evidence>
<evidence type="ECO:0000256" key="6">
    <source>
        <dbReference type="ARBA" id="ARBA00022723"/>
    </source>
</evidence>
<evidence type="ECO:0000256" key="7">
    <source>
        <dbReference type="ARBA" id="ARBA00022771"/>
    </source>
</evidence>
<dbReference type="GO" id="GO:1990077">
    <property type="term" value="C:primosome complex"/>
    <property type="evidence" value="ECO:0007669"/>
    <property type="project" value="UniProtKB-KW"/>
</dbReference>
<dbReference type="PANTHER" id="PTHR30313:SF2">
    <property type="entry name" value="DNA PRIMASE"/>
    <property type="match status" value="1"/>
</dbReference>
<keyword evidence="7 12" id="KW-0863">Zinc-finger</keyword>
<evidence type="ECO:0000259" key="15">
    <source>
        <dbReference type="PROSITE" id="PS50880"/>
    </source>
</evidence>
<evidence type="ECO:0000256" key="1">
    <source>
        <dbReference type="ARBA" id="ARBA00022478"/>
    </source>
</evidence>
<dbReference type="InterPro" id="IPR037068">
    <property type="entry name" value="DNA_primase_core_N_sf"/>
</dbReference>
<comment type="domain">
    <text evidence="12">Contains an N-terminal zinc-binding domain, a central core domain that contains the primase activity, and a C-terminal DnaB-binding domain.</text>
</comment>
<organism evidence="16 17">
    <name type="scientific">candidate division WOR-3 bacterium</name>
    <dbReference type="NCBI Taxonomy" id="2052148"/>
    <lineage>
        <taxon>Bacteria</taxon>
        <taxon>Bacteria division WOR-3</taxon>
    </lineage>
</organism>
<dbReference type="GO" id="GO:0000428">
    <property type="term" value="C:DNA-directed RNA polymerase complex"/>
    <property type="evidence" value="ECO:0007669"/>
    <property type="project" value="UniProtKB-KW"/>
</dbReference>
<dbReference type="InterPro" id="IPR006171">
    <property type="entry name" value="TOPRIM_dom"/>
</dbReference>
<dbReference type="SMART" id="SM00493">
    <property type="entry name" value="TOPRIM"/>
    <property type="match status" value="1"/>
</dbReference>
<evidence type="ECO:0000256" key="14">
    <source>
        <dbReference type="PIRSR" id="PIRSR002811-1"/>
    </source>
</evidence>
<dbReference type="PROSITE" id="PS50880">
    <property type="entry name" value="TOPRIM"/>
    <property type="match status" value="1"/>
</dbReference>
<comment type="subunit">
    <text evidence="12">Monomer. Interacts with DnaB.</text>
</comment>
<evidence type="ECO:0000256" key="12">
    <source>
        <dbReference type="HAMAP-Rule" id="MF_00974"/>
    </source>
</evidence>
<dbReference type="InterPro" id="IPR002694">
    <property type="entry name" value="Znf_CHC2"/>
</dbReference>
<dbReference type="EC" id="2.7.7.101" evidence="12"/>
<dbReference type="InterPro" id="IPR034151">
    <property type="entry name" value="TOPRIM_DnaG_bac"/>
</dbReference>
<dbReference type="Gene3D" id="3.40.1360.10">
    <property type="match status" value="1"/>
</dbReference>
<dbReference type="AlphaFoldDB" id="A0A660SKL9"/>
<dbReference type="Proteomes" id="UP000268469">
    <property type="component" value="Unassembled WGS sequence"/>
</dbReference>
<dbReference type="EMBL" id="QNBE01000037">
    <property type="protein sequence ID" value="RKX70500.1"/>
    <property type="molecule type" value="Genomic_DNA"/>
</dbReference>
<dbReference type="SMART" id="SM00400">
    <property type="entry name" value="ZnF_CHCC"/>
    <property type="match status" value="1"/>
</dbReference>
<dbReference type="CDD" id="cd03364">
    <property type="entry name" value="TOPRIM_DnaG_primases"/>
    <property type="match status" value="1"/>
</dbReference>
<dbReference type="GO" id="GO:0008270">
    <property type="term" value="F:zinc ion binding"/>
    <property type="evidence" value="ECO:0007669"/>
    <property type="project" value="UniProtKB-UniRule"/>
</dbReference>
<dbReference type="InterPro" id="IPR013264">
    <property type="entry name" value="DNAG_N"/>
</dbReference>
<keyword evidence="2 12" id="KW-0639">Primosome</keyword>
<dbReference type="NCBIfam" id="TIGR01391">
    <property type="entry name" value="dnaG"/>
    <property type="match status" value="1"/>
</dbReference>
<keyword evidence="9" id="KW-0460">Magnesium</keyword>
<accession>A0A660SKL9</accession>
<comment type="caution">
    <text evidence="16">The sequence shown here is derived from an EMBL/GenBank/DDBJ whole genome shotgun (WGS) entry which is preliminary data.</text>
</comment>
<dbReference type="GO" id="GO:0005737">
    <property type="term" value="C:cytoplasm"/>
    <property type="evidence" value="ECO:0007669"/>
    <property type="project" value="TreeGrafter"/>
</dbReference>
<dbReference type="Gene3D" id="3.90.580.10">
    <property type="entry name" value="Zinc finger, CHC2-type domain"/>
    <property type="match status" value="1"/>
</dbReference>
<keyword evidence="5 12" id="KW-0235">DNA replication</keyword>